<evidence type="ECO:0000313" key="3">
    <source>
        <dbReference type="Proteomes" id="UP000182126"/>
    </source>
</evidence>
<keyword evidence="2" id="KW-0238">DNA-binding</keyword>
<name>A0A1H1SZQ5_9MICO</name>
<dbReference type="InterPro" id="IPR036390">
    <property type="entry name" value="WH_DNA-bd_sf"/>
</dbReference>
<dbReference type="InterPro" id="IPR039422">
    <property type="entry name" value="MarR/SlyA-like"/>
</dbReference>
<gene>
    <name evidence="2" type="ORF">SAMN04489809_2057</name>
</gene>
<dbReference type="GO" id="GO:0006950">
    <property type="term" value="P:response to stress"/>
    <property type="evidence" value="ECO:0007669"/>
    <property type="project" value="TreeGrafter"/>
</dbReference>
<sequence length="157" mass="16699">MTTGEDVAGIHLALVRVVSEWSESDLQRQVAEAVDVALDPSAIRALYLLGMNGGAMGFGDLAAHATLSRPTTSKLVARMATQGVVDPVRSGRTVEVRLTDAGRTAYARLVEAGHRMVDDALAGWSPDEIDGFRRQLGRFVTALSGTPPVVSIKEETP</sequence>
<dbReference type="PROSITE" id="PS50987">
    <property type="entry name" value="HTH_ARSR_2"/>
    <property type="match status" value="1"/>
</dbReference>
<dbReference type="SMART" id="SM00347">
    <property type="entry name" value="HTH_MARR"/>
    <property type="match status" value="1"/>
</dbReference>
<organism evidence="2 3">
    <name type="scientific">Microbacterium paraoxydans</name>
    <dbReference type="NCBI Taxonomy" id="199592"/>
    <lineage>
        <taxon>Bacteria</taxon>
        <taxon>Bacillati</taxon>
        <taxon>Actinomycetota</taxon>
        <taxon>Actinomycetes</taxon>
        <taxon>Micrococcales</taxon>
        <taxon>Microbacteriaceae</taxon>
        <taxon>Microbacterium</taxon>
    </lineage>
</organism>
<dbReference type="InterPro" id="IPR036388">
    <property type="entry name" value="WH-like_DNA-bd_sf"/>
</dbReference>
<evidence type="ECO:0000259" key="1">
    <source>
        <dbReference type="PROSITE" id="PS50987"/>
    </source>
</evidence>
<dbReference type="EMBL" id="LT629770">
    <property type="protein sequence ID" value="SDS52879.1"/>
    <property type="molecule type" value="Genomic_DNA"/>
</dbReference>
<dbReference type="InterPro" id="IPR000835">
    <property type="entry name" value="HTH_MarR-typ"/>
</dbReference>
<proteinExistence type="predicted"/>
<accession>A0A1H1SZQ5</accession>
<dbReference type="eggNOG" id="COG1846">
    <property type="taxonomic scope" value="Bacteria"/>
</dbReference>
<dbReference type="PANTHER" id="PTHR33164">
    <property type="entry name" value="TRANSCRIPTIONAL REGULATOR, MARR FAMILY"/>
    <property type="match status" value="1"/>
</dbReference>
<dbReference type="GeneID" id="36299829"/>
<dbReference type="CDD" id="cd00090">
    <property type="entry name" value="HTH_ARSR"/>
    <property type="match status" value="1"/>
</dbReference>
<dbReference type="RefSeq" id="WP_060923311.1">
    <property type="nucleotide sequence ID" value="NZ_CBDRLI010000001.1"/>
</dbReference>
<dbReference type="Proteomes" id="UP000182126">
    <property type="component" value="Chromosome I"/>
</dbReference>
<dbReference type="SUPFAM" id="SSF46785">
    <property type="entry name" value="Winged helix' DNA-binding domain"/>
    <property type="match status" value="1"/>
</dbReference>
<dbReference type="InterPro" id="IPR011991">
    <property type="entry name" value="ArsR-like_HTH"/>
</dbReference>
<dbReference type="GO" id="GO:0003677">
    <property type="term" value="F:DNA binding"/>
    <property type="evidence" value="ECO:0007669"/>
    <property type="project" value="UniProtKB-KW"/>
</dbReference>
<reference evidence="2 3" key="1">
    <citation type="submission" date="2016-10" db="EMBL/GenBank/DDBJ databases">
        <authorList>
            <person name="de Groot N.N."/>
        </authorList>
    </citation>
    <scope>NUCLEOTIDE SEQUENCE [LARGE SCALE GENOMIC DNA]</scope>
    <source>
        <strain evidence="2 3">DSM 15019</strain>
    </source>
</reference>
<dbReference type="PANTHER" id="PTHR33164:SF43">
    <property type="entry name" value="HTH-TYPE TRANSCRIPTIONAL REPRESSOR YETL"/>
    <property type="match status" value="1"/>
</dbReference>
<dbReference type="Pfam" id="PF12802">
    <property type="entry name" value="MarR_2"/>
    <property type="match status" value="1"/>
</dbReference>
<dbReference type="InterPro" id="IPR001845">
    <property type="entry name" value="HTH_ArsR_DNA-bd_dom"/>
</dbReference>
<evidence type="ECO:0000313" key="2">
    <source>
        <dbReference type="EMBL" id="SDS52879.1"/>
    </source>
</evidence>
<dbReference type="GO" id="GO:0003700">
    <property type="term" value="F:DNA-binding transcription factor activity"/>
    <property type="evidence" value="ECO:0007669"/>
    <property type="project" value="InterPro"/>
</dbReference>
<feature type="domain" description="HTH arsR-type" evidence="1">
    <location>
        <begin position="22"/>
        <end position="118"/>
    </location>
</feature>
<dbReference type="AlphaFoldDB" id="A0A1H1SZQ5"/>
<dbReference type="Gene3D" id="1.10.10.10">
    <property type="entry name" value="Winged helix-like DNA-binding domain superfamily/Winged helix DNA-binding domain"/>
    <property type="match status" value="1"/>
</dbReference>
<protein>
    <submittedName>
        <fullName evidence="2">DNA-binding transcriptional regulator, MarR family</fullName>
    </submittedName>
</protein>